<evidence type="ECO:0008006" key="4">
    <source>
        <dbReference type="Google" id="ProtNLM"/>
    </source>
</evidence>
<evidence type="ECO:0000313" key="2">
    <source>
        <dbReference type="EMBL" id="TQN49632.1"/>
    </source>
</evidence>
<dbReference type="EMBL" id="SZUV01000003">
    <property type="protein sequence ID" value="TQN49632.1"/>
    <property type="molecule type" value="Genomic_DNA"/>
</dbReference>
<organism evidence="2 3">
    <name type="scientific">Acidithiobacillus thiooxidans ATCC 19377</name>
    <dbReference type="NCBI Taxonomy" id="637390"/>
    <lineage>
        <taxon>Bacteria</taxon>
        <taxon>Pseudomonadati</taxon>
        <taxon>Pseudomonadota</taxon>
        <taxon>Acidithiobacillia</taxon>
        <taxon>Acidithiobacillales</taxon>
        <taxon>Acidithiobacillaceae</taxon>
        <taxon>Acidithiobacillus</taxon>
    </lineage>
</organism>
<evidence type="ECO:0000256" key="1">
    <source>
        <dbReference type="ARBA" id="ARBA00009981"/>
    </source>
</evidence>
<name>A0A543PZY3_ACITH</name>
<dbReference type="SUPFAM" id="SSF143120">
    <property type="entry name" value="YefM-like"/>
    <property type="match status" value="1"/>
</dbReference>
<dbReference type="AlphaFoldDB" id="A0A543PZY3"/>
<dbReference type="Proteomes" id="UP000315403">
    <property type="component" value="Unassembled WGS sequence"/>
</dbReference>
<accession>A0A543PZY3</accession>
<dbReference type="InterPro" id="IPR036165">
    <property type="entry name" value="YefM-like_sf"/>
</dbReference>
<comment type="similarity">
    <text evidence="1">Belongs to the phD/YefM antitoxin family.</text>
</comment>
<sequence length="82" mass="8901">MHIEVGSYKAKTKLPELLRGVQAGNRYTITLRGNAVADLVPAECHTDKDTVAAVEDMLSFMEAHHNPVGDMQLKALINAGRA</sequence>
<comment type="caution">
    <text evidence="2">The sequence shown here is derived from an EMBL/GenBank/DDBJ whole genome shotgun (WGS) entry which is preliminary data.</text>
</comment>
<protein>
    <recommendedName>
        <fullName evidence="4">Prevent-host-death protein</fullName>
    </recommendedName>
</protein>
<reference evidence="2 3" key="1">
    <citation type="submission" date="2019-03" db="EMBL/GenBank/DDBJ databases">
        <title>New insights into Acidothiobacillus thiooxidans sulfur metabolism through coupled gene expression, solution geochemistry, microscopy and spectroscopy analyses.</title>
        <authorList>
            <person name="Camacho D."/>
            <person name="Frazao R."/>
            <person name="Fouillen A."/>
            <person name="Nanci A."/>
            <person name="Lang B.F."/>
            <person name="Apte S.C."/>
            <person name="Baron C."/>
            <person name="Warren L.A."/>
        </authorList>
    </citation>
    <scope>NUCLEOTIDE SEQUENCE [LARGE SCALE GENOMIC DNA]</scope>
    <source>
        <strain evidence="2 3">ATCC 19377</strain>
    </source>
</reference>
<dbReference type="RefSeq" id="WP_142089677.1">
    <property type="nucleotide sequence ID" value="NZ_SZUV01000003.1"/>
</dbReference>
<proteinExistence type="inferred from homology"/>
<gene>
    <name evidence="2" type="ORF">DLNHIDIE_03041</name>
</gene>
<evidence type="ECO:0000313" key="3">
    <source>
        <dbReference type="Proteomes" id="UP000315403"/>
    </source>
</evidence>